<organism evidence="3 4">
    <name type="scientific">Pseudobacteroides cellulosolvens ATCC 35603 = DSM 2933</name>
    <dbReference type="NCBI Taxonomy" id="398512"/>
    <lineage>
        <taxon>Bacteria</taxon>
        <taxon>Bacillati</taxon>
        <taxon>Bacillota</taxon>
        <taxon>Clostridia</taxon>
        <taxon>Eubacteriales</taxon>
        <taxon>Oscillospiraceae</taxon>
        <taxon>Pseudobacteroides</taxon>
    </lineage>
</organism>
<keyword evidence="2" id="KW-0812">Transmembrane</keyword>
<evidence type="ECO:0008006" key="5">
    <source>
        <dbReference type="Google" id="ProtNLM"/>
    </source>
</evidence>
<dbReference type="AlphaFoldDB" id="A0A0L6JSG7"/>
<evidence type="ECO:0000313" key="3">
    <source>
        <dbReference type="EMBL" id="KNY28733.1"/>
    </source>
</evidence>
<evidence type="ECO:0000256" key="2">
    <source>
        <dbReference type="SAM" id="Phobius"/>
    </source>
</evidence>
<accession>A0A0L6JSG7</accession>
<feature type="transmembrane region" description="Helical" evidence="2">
    <location>
        <begin position="12"/>
        <end position="31"/>
    </location>
</feature>
<keyword evidence="4" id="KW-1185">Reference proteome</keyword>
<keyword evidence="2" id="KW-1133">Transmembrane helix</keyword>
<dbReference type="PROSITE" id="PS51257">
    <property type="entry name" value="PROKAR_LIPOPROTEIN"/>
    <property type="match status" value="1"/>
</dbReference>
<feature type="coiled-coil region" evidence="1">
    <location>
        <begin position="163"/>
        <end position="193"/>
    </location>
</feature>
<evidence type="ECO:0000313" key="4">
    <source>
        <dbReference type="Proteomes" id="UP000036923"/>
    </source>
</evidence>
<protein>
    <recommendedName>
        <fullName evidence="5">5-bromo-4-chloroindolyl phosphate hydrolysis protein</fullName>
    </recommendedName>
</protein>
<proteinExistence type="predicted"/>
<dbReference type="eggNOG" id="ENOG5032IZX">
    <property type="taxonomic scope" value="Bacteria"/>
</dbReference>
<dbReference type="Proteomes" id="UP000036923">
    <property type="component" value="Unassembled WGS sequence"/>
</dbReference>
<dbReference type="OrthoDB" id="9951069at2"/>
<comment type="caution">
    <text evidence="3">The sequence shown here is derived from an EMBL/GenBank/DDBJ whole genome shotgun (WGS) entry which is preliminary data.</text>
</comment>
<evidence type="ECO:0000256" key="1">
    <source>
        <dbReference type="SAM" id="Coils"/>
    </source>
</evidence>
<sequence precursor="true">MKNNSLFDSVFSLKTALAFGAAVIACAISLGRYNSPIGAVIGGAVFLFTATYSVLFSEDYEPQTKEVNYNDLHKLAYESRDRLTPIIDKLGNVLNNIKSFDKGKYQFITRFMYEIASFEELIPNLVMSYRKATGFLRNRDAQASTDIKSLEMKLSSGISEIARQTYEKALSEKKQTLAELQHIRNNLDDCESKLYYILSTLEKIETIIYSDELSDNMSDQVSNNINQQLEIFSGSVKDIAKVMKL</sequence>
<feature type="transmembrane region" description="Helical" evidence="2">
    <location>
        <begin position="37"/>
        <end position="56"/>
    </location>
</feature>
<name>A0A0L6JSG7_9FIRM</name>
<keyword evidence="1" id="KW-0175">Coiled coil</keyword>
<dbReference type="RefSeq" id="WP_036936363.1">
    <property type="nucleotide sequence ID" value="NZ_JQKC01000002.1"/>
</dbReference>
<keyword evidence="2" id="KW-0472">Membrane</keyword>
<dbReference type="EMBL" id="LGTC01000001">
    <property type="protein sequence ID" value="KNY28733.1"/>
    <property type="molecule type" value="Genomic_DNA"/>
</dbReference>
<reference evidence="4" key="1">
    <citation type="submission" date="2015-07" db="EMBL/GenBank/DDBJ databases">
        <title>Near-Complete Genome Sequence of the Cellulolytic Bacterium Bacteroides (Pseudobacteroides) cellulosolvens ATCC 35603.</title>
        <authorList>
            <person name="Dassa B."/>
            <person name="Utturkar S.M."/>
            <person name="Klingeman D.M."/>
            <person name="Hurt R.A."/>
            <person name="Keller M."/>
            <person name="Xu J."/>
            <person name="Reddy Y.H.K."/>
            <person name="Borovok I."/>
            <person name="Grinberg I.R."/>
            <person name="Lamed R."/>
            <person name="Zhivin O."/>
            <person name="Bayer E.A."/>
            <person name="Brown S.D."/>
        </authorList>
    </citation>
    <scope>NUCLEOTIDE SEQUENCE [LARGE SCALE GENOMIC DNA]</scope>
    <source>
        <strain evidence="4">DSM 2933</strain>
    </source>
</reference>
<gene>
    <name evidence="3" type="ORF">Bccel_4007</name>
</gene>